<dbReference type="InterPro" id="IPR014001">
    <property type="entry name" value="Helicase_ATP-bd"/>
</dbReference>
<organism evidence="12 13">
    <name type="scientific">Candidatus Endoriftia persephonae</name>
    <dbReference type="NCBI Taxonomy" id="393765"/>
    <lineage>
        <taxon>Bacteria</taxon>
        <taxon>Pseudomonadati</taxon>
        <taxon>Pseudomonadota</taxon>
        <taxon>Gammaproteobacteria</taxon>
        <taxon>Chromatiales</taxon>
        <taxon>Sedimenticolaceae</taxon>
        <taxon>Candidatus Endoriftia</taxon>
    </lineage>
</organism>
<keyword evidence="4" id="KW-0479">Metal-binding</keyword>
<dbReference type="RefSeq" id="WP_006475677.1">
    <property type="nucleotide sequence ID" value="NZ_CP090569.1"/>
</dbReference>
<dbReference type="NCBIfam" id="TIGR01587">
    <property type="entry name" value="cas3_core"/>
    <property type="match status" value="1"/>
</dbReference>
<keyword evidence="9" id="KW-0051">Antiviral defense</keyword>
<dbReference type="CDD" id="cd17930">
    <property type="entry name" value="DEXHc_cas3"/>
    <property type="match status" value="1"/>
</dbReference>
<dbReference type="InterPro" id="IPR027417">
    <property type="entry name" value="P-loop_NTPase"/>
</dbReference>
<dbReference type="Pfam" id="PF22590">
    <property type="entry name" value="Cas3-like_C_2"/>
    <property type="match status" value="1"/>
</dbReference>
<dbReference type="CDD" id="cd09641">
    <property type="entry name" value="Cas3''_I"/>
    <property type="match status" value="1"/>
</dbReference>
<dbReference type="InterPro" id="IPR054712">
    <property type="entry name" value="Cas3-like_dom"/>
</dbReference>
<keyword evidence="6" id="KW-0378">Hydrolase</keyword>
<keyword evidence="13" id="KW-1185">Reference proteome</keyword>
<dbReference type="GO" id="GO:0003676">
    <property type="term" value="F:nucleic acid binding"/>
    <property type="evidence" value="ECO:0007669"/>
    <property type="project" value="InterPro"/>
</dbReference>
<keyword evidence="3" id="KW-0540">Nuclease</keyword>
<evidence type="ECO:0000313" key="13">
    <source>
        <dbReference type="Proteomes" id="UP001056649"/>
    </source>
</evidence>
<evidence type="ECO:0000256" key="2">
    <source>
        <dbReference type="ARBA" id="ARBA00009046"/>
    </source>
</evidence>
<dbReference type="GO" id="GO:0016787">
    <property type="term" value="F:hydrolase activity"/>
    <property type="evidence" value="ECO:0007669"/>
    <property type="project" value="UniProtKB-KW"/>
</dbReference>
<evidence type="ECO:0000256" key="9">
    <source>
        <dbReference type="ARBA" id="ARBA00023118"/>
    </source>
</evidence>
<evidence type="ECO:0000256" key="8">
    <source>
        <dbReference type="ARBA" id="ARBA00022840"/>
    </source>
</evidence>
<dbReference type="SMART" id="SM00487">
    <property type="entry name" value="DEXDc"/>
    <property type="match status" value="1"/>
</dbReference>
<dbReference type="Gene3D" id="1.10.3210.30">
    <property type="match status" value="1"/>
</dbReference>
<feature type="domain" description="Helicase ATP-binding" evidence="10">
    <location>
        <begin position="255"/>
        <end position="440"/>
    </location>
</feature>
<comment type="similarity">
    <text evidence="1">In the N-terminal section; belongs to the CRISPR-associated nuclease Cas3-HD family.</text>
</comment>
<proteinExistence type="inferred from homology"/>
<dbReference type="InterPro" id="IPR011545">
    <property type="entry name" value="DEAD/DEAH_box_helicase_dom"/>
</dbReference>
<keyword evidence="7" id="KW-0347">Helicase</keyword>
<feature type="domain" description="HD Cas3-type" evidence="11">
    <location>
        <begin position="21"/>
        <end position="199"/>
    </location>
</feature>
<evidence type="ECO:0000256" key="5">
    <source>
        <dbReference type="ARBA" id="ARBA00022741"/>
    </source>
</evidence>
<dbReference type="GO" id="GO:0004386">
    <property type="term" value="F:helicase activity"/>
    <property type="evidence" value="ECO:0007669"/>
    <property type="project" value="UniProtKB-KW"/>
</dbReference>
<accession>A0A9J6ZUU8</accession>
<dbReference type="GO" id="GO:0005524">
    <property type="term" value="F:ATP binding"/>
    <property type="evidence" value="ECO:0007669"/>
    <property type="project" value="UniProtKB-KW"/>
</dbReference>
<evidence type="ECO:0000256" key="3">
    <source>
        <dbReference type="ARBA" id="ARBA00022722"/>
    </source>
</evidence>
<reference evidence="12" key="1">
    <citation type="journal article" date="2022" name="Mol. Ecol. Resour.">
        <title>The complete and closed genome of the facultative generalist Candidatus Endoriftia persephone from deep-sea hydrothermal vents.</title>
        <authorList>
            <person name="de Oliveira A.L."/>
            <person name="Srivastava A."/>
            <person name="Espada-Hinojosa S."/>
            <person name="Bright M."/>
        </authorList>
    </citation>
    <scope>NUCLEOTIDE SEQUENCE</scope>
    <source>
        <strain evidence="12">Tica-EPR-9o50.N</strain>
    </source>
</reference>
<evidence type="ECO:0000256" key="1">
    <source>
        <dbReference type="ARBA" id="ARBA00006847"/>
    </source>
</evidence>
<evidence type="ECO:0000259" key="11">
    <source>
        <dbReference type="PROSITE" id="PS51643"/>
    </source>
</evidence>
<keyword evidence="8" id="KW-0067">ATP-binding</keyword>
<dbReference type="SUPFAM" id="SSF52540">
    <property type="entry name" value="P-loop containing nucleoside triphosphate hydrolases"/>
    <property type="match status" value="1"/>
</dbReference>
<evidence type="ECO:0000256" key="4">
    <source>
        <dbReference type="ARBA" id="ARBA00022723"/>
    </source>
</evidence>
<gene>
    <name evidence="12" type="ORF">L0Y14_10020</name>
</gene>
<dbReference type="GO" id="GO:0046872">
    <property type="term" value="F:metal ion binding"/>
    <property type="evidence" value="ECO:0007669"/>
    <property type="project" value="UniProtKB-KW"/>
</dbReference>
<dbReference type="Gene3D" id="3.40.50.300">
    <property type="entry name" value="P-loop containing nucleotide triphosphate hydrolases"/>
    <property type="match status" value="2"/>
</dbReference>
<dbReference type="InterPro" id="IPR006483">
    <property type="entry name" value="CRISPR-assoc_Cas3_HD"/>
</dbReference>
<name>A0A9J6ZUU8_9GAMM</name>
<dbReference type="InterPro" id="IPR038257">
    <property type="entry name" value="CRISPR-assoc_Cas3_HD_sf"/>
</dbReference>
<evidence type="ECO:0000256" key="6">
    <source>
        <dbReference type="ARBA" id="ARBA00022801"/>
    </source>
</evidence>
<dbReference type="GO" id="GO:0004518">
    <property type="term" value="F:nuclease activity"/>
    <property type="evidence" value="ECO:0007669"/>
    <property type="project" value="UniProtKB-KW"/>
</dbReference>
<protein>
    <submittedName>
        <fullName evidence="12">CRISPR-associated helicase/endonuclease Cas3</fullName>
    </submittedName>
</protein>
<dbReference type="PROSITE" id="PS51643">
    <property type="entry name" value="HD_CAS3"/>
    <property type="match status" value="1"/>
</dbReference>
<dbReference type="KEGG" id="eps:L0Y14_10020"/>
<evidence type="ECO:0000259" key="10">
    <source>
        <dbReference type="PROSITE" id="PS51192"/>
    </source>
</evidence>
<dbReference type="AlphaFoldDB" id="A0A9J6ZUU8"/>
<comment type="similarity">
    <text evidence="2">In the central section; belongs to the CRISPR-associated helicase Cas3 family.</text>
</comment>
<dbReference type="NCBIfam" id="TIGR01596">
    <property type="entry name" value="cas3_HD"/>
    <property type="match status" value="1"/>
</dbReference>
<evidence type="ECO:0000313" key="12">
    <source>
        <dbReference type="EMBL" id="USF86477.1"/>
    </source>
</evidence>
<sequence>MMTARTPFAHTHPDHPESFEQWERLLGEGGHLEAVAQRAEAFAAQAFSEGAAFWPVLAALMGRWHDLGKFSDDFQGYLRASATSGGDSHTGEVRGKVDHTSAGAQHAMTVLPPPLSALLAYPIAGHHAGLLDGLATGACLKARLTKSVPDWRHSAPDELLEAPAIGLPKILGTTREELAFNLAFATRMLFSCLVDADFLATEAFMNPQQAAQRPSGQMDFTALDRHLADHMRQRFGDASGMVAEARAEVLAACIKAAEGQPGLYSLTVPTGGGKTLASLAFALRHAACNGLGRVIYAIPFTSIIEQNAETFREVFEAFDADLDELILEHHSNFDPDRETVRSRLASENWDAPLVVTTNVQLFESLFANRTSRCRKLHRIAGSVIILDEVQTLPVTLLEPCLKALRLLVEQYGCTVVLCTATQPAIEYRDEFKIGLPKATPIIADAPALYRRLKRVEVRDAGTLDCAQLAERMMKSEQALAIVSTRKHAADLYSALKGMADTEGCFHLSAAMTPNHRSARLDTIRQCLKEGRPCRVVATQLIEAGVDVDFPVVWRSLAGLDSIAQAAGRCNREGKREGAITWVFRPDESEPRFCGR</sequence>
<dbReference type="Pfam" id="PF00270">
    <property type="entry name" value="DEAD"/>
    <property type="match status" value="1"/>
</dbReference>
<keyword evidence="5" id="KW-0547">Nucleotide-binding</keyword>
<dbReference type="EMBL" id="CP090569">
    <property type="protein sequence ID" value="USF86477.1"/>
    <property type="molecule type" value="Genomic_DNA"/>
</dbReference>
<dbReference type="InterPro" id="IPR006474">
    <property type="entry name" value="Helicase_Cas3_CRISPR-ass_core"/>
</dbReference>
<dbReference type="Proteomes" id="UP001056649">
    <property type="component" value="Chromosome"/>
</dbReference>
<dbReference type="PROSITE" id="PS51192">
    <property type="entry name" value="HELICASE_ATP_BIND_1"/>
    <property type="match status" value="1"/>
</dbReference>
<evidence type="ECO:0000256" key="7">
    <source>
        <dbReference type="ARBA" id="ARBA00022806"/>
    </source>
</evidence>
<dbReference type="GO" id="GO:0051607">
    <property type="term" value="P:defense response to virus"/>
    <property type="evidence" value="ECO:0007669"/>
    <property type="project" value="UniProtKB-KW"/>
</dbReference>